<keyword evidence="2" id="KW-0472">Membrane</keyword>
<dbReference type="RefSeq" id="WP_114055816.1">
    <property type="nucleotide sequence ID" value="NZ_CP030862.1"/>
</dbReference>
<dbReference type="InterPro" id="IPR025241">
    <property type="entry name" value="DUF4190"/>
</dbReference>
<reference evidence="5 6" key="1">
    <citation type="submission" date="2018-01" db="EMBL/GenBank/DDBJ databases">
        <title>Draft genome Sequence of streptomyces globosus LZH-48.</title>
        <authorList>
            <person name="Ran K."/>
            <person name="Li Z."/>
            <person name="Wei S."/>
            <person name="Dong R."/>
        </authorList>
    </citation>
    <scope>NUCLEOTIDE SEQUENCE [LARGE SCALE GENOMIC DNA]</scope>
    <source>
        <strain evidence="5 6">LZH-48</strain>
    </source>
</reference>
<proteinExistence type="predicted"/>
<accession>A0A344U157</accession>
<dbReference type="Pfam" id="PF13845">
    <property type="entry name" value="Septum_form"/>
    <property type="match status" value="1"/>
</dbReference>
<dbReference type="InterPro" id="IPR026004">
    <property type="entry name" value="Septum_form"/>
</dbReference>
<keyword evidence="2" id="KW-1133">Transmembrane helix</keyword>
<feature type="transmembrane region" description="Helical" evidence="2">
    <location>
        <begin position="76"/>
        <end position="100"/>
    </location>
</feature>
<feature type="compositionally biased region" description="Pro residues" evidence="1">
    <location>
        <begin position="1"/>
        <end position="18"/>
    </location>
</feature>
<protein>
    <recommendedName>
        <fullName evidence="7">Septum formation-related domain-containing protein</fullName>
    </recommendedName>
</protein>
<dbReference type="Pfam" id="PF13828">
    <property type="entry name" value="DUF4190"/>
    <property type="match status" value="1"/>
</dbReference>
<name>A0A344U157_9ACTN</name>
<dbReference type="AlphaFoldDB" id="A0A344U157"/>
<dbReference type="EMBL" id="CP030862">
    <property type="protein sequence ID" value="AXE24628.1"/>
    <property type="molecule type" value="Genomic_DNA"/>
</dbReference>
<evidence type="ECO:0000259" key="4">
    <source>
        <dbReference type="Pfam" id="PF13845"/>
    </source>
</evidence>
<evidence type="ECO:0000313" key="5">
    <source>
        <dbReference type="EMBL" id="AXE24628.1"/>
    </source>
</evidence>
<feature type="region of interest" description="Disordered" evidence="1">
    <location>
        <begin position="1"/>
        <end position="32"/>
    </location>
</feature>
<sequence length="248" mass="25287">MSTPPPPPQSPPPPPPYGSPQGWGAQPPPHGPAAKTNTLAVVAFVLSLLCVLPLVPMILGIVAIRQIRAGGEKGTGLAVAAIILNGITVVLAAGVLWGALSDVSPGRDSSGEVTRPGSGGTEDIRAGDCFNTPDDIRDYDASGAPAAPSVDIVPCGQPHDGEAFAVFTVGSGDAAFPGADRIRVTAEQRCGETVLAAYRGTDAALPGSLELYYYLPTESSWDDGDRKVTCFVGDPAGQRTGSIRTSGS</sequence>
<dbReference type="Proteomes" id="UP000252004">
    <property type="component" value="Chromosome"/>
</dbReference>
<evidence type="ECO:0000256" key="2">
    <source>
        <dbReference type="SAM" id="Phobius"/>
    </source>
</evidence>
<keyword evidence="2" id="KW-0812">Transmembrane</keyword>
<evidence type="ECO:0008006" key="7">
    <source>
        <dbReference type="Google" id="ProtNLM"/>
    </source>
</evidence>
<organism evidence="5 6">
    <name type="scientific">Streptomyces globosus</name>
    <dbReference type="NCBI Taxonomy" id="68209"/>
    <lineage>
        <taxon>Bacteria</taxon>
        <taxon>Bacillati</taxon>
        <taxon>Actinomycetota</taxon>
        <taxon>Actinomycetes</taxon>
        <taxon>Kitasatosporales</taxon>
        <taxon>Streptomycetaceae</taxon>
        <taxon>Streptomyces</taxon>
    </lineage>
</organism>
<evidence type="ECO:0000259" key="3">
    <source>
        <dbReference type="Pfam" id="PF13828"/>
    </source>
</evidence>
<dbReference type="OrthoDB" id="3628931at2"/>
<gene>
    <name evidence="5" type="ORF">C0216_15185</name>
</gene>
<evidence type="ECO:0000256" key="1">
    <source>
        <dbReference type="SAM" id="MobiDB-lite"/>
    </source>
</evidence>
<feature type="domain" description="Septum formation-related" evidence="4">
    <location>
        <begin position="146"/>
        <end position="233"/>
    </location>
</feature>
<evidence type="ECO:0000313" key="6">
    <source>
        <dbReference type="Proteomes" id="UP000252004"/>
    </source>
</evidence>
<feature type="domain" description="DUF4190" evidence="3">
    <location>
        <begin position="39"/>
        <end position="92"/>
    </location>
</feature>
<feature type="region of interest" description="Disordered" evidence="1">
    <location>
        <begin position="103"/>
        <end position="127"/>
    </location>
</feature>
<dbReference type="KEGG" id="sgz:C0216_15185"/>
<feature type="transmembrane region" description="Helical" evidence="2">
    <location>
        <begin position="39"/>
        <end position="64"/>
    </location>
</feature>
<keyword evidence="6" id="KW-1185">Reference proteome</keyword>